<feature type="non-terminal residue" evidence="2">
    <location>
        <position position="1"/>
    </location>
</feature>
<evidence type="ECO:0000313" key="3">
    <source>
        <dbReference type="Proteomes" id="UP000246171"/>
    </source>
</evidence>
<feature type="region of interest" description="Disordered" evidence="1">
    <location>
        <begin position="1"/>
        <end position="197"/>
    </location>
</feature>
<accession>A0A317UHC6</accession>
<evidence type="ECO:0000256" key="1">
    <source>
        <dbReference type="SAM" id="MobiDB-lite"/>
    </source>
</evidence>
<gene>
    <name evidence="2" type="ORF">BO83DRAFT_444188</name>
</gene>
<comment type="caution">
    <text evidence="2">The sequence shown here is derived from an EMBL/GenBank/DDBJ whole genome shotgun (WGS) entry which is preliminary data.</text>
</comment>
<evidence type="ECO:0000313" key="2">
    <source>
        <dbReference type="EMBL" id="PWY61483.1"/>
    </source>
</evidence>
<dbReference type="Proteomes" id="UP000246171">
    <property type="component" value="Unassembled WGS sequence"/>
</dbReference>
<keyword evidence="3" id="KW-1185">Reference proteome</keyword>
<dbReference type="AlphaFoldDB" id="A0A317UHC6"/>
<sequence length="197" mass="20337">CRLANWSAPTPIQSGPAGRPPARRNPQPSTAIPAASLPRHPRARPTPHPGPSLPAAPRITPSHPANWSIPFASTHATRRGHRTPACLALAVSAGRDSWGTPTGPPRPGDRLARPTGQRPLDAHKGPDGLLALTPFEPSQRDLIPDPSLPSSAKSNGQLAYEVGRREGGRDPGSWPGVPSQSPLQPPGAAGPVSGGGV</sequence>
<name>A0A317UHC6_ASPEC</name>
<proteinExistence type="predicted"/>
<dbReference type="VEuPathDB" id="FungiDB:BO83DRAFT_444188"/>
<organism evidence="2 3">
    <name type="scientific">Aspergillus eucalypticola (strain CBS 122712 / IBT 29274)</name>
    <dbReference type="NCBI Taxonomy" id="1448314"/>
    <lineage>
        <taxon>Eukaryota</taxon>
        <taxon>Fungi</taxon>
        <taxon>Dikarya</taxon>
        <taxon>Ascomycota</taxon>
        <taxon>Pezizomycotina</taxon>
        <taxon>Eurotiomycetes</taxon>
        <taxon>Eurotiomycetidae</taxon>
        <taxon>Eurotiales</taxon>
        <taxon>Aspergillaceae</taxon>
        <taxon>Aspergillus</taxon>
        <taxon>Aspergillus subgen. Circumdati</taxon>
    </lineage>
</organism>
<reference evidence="2" key="1">
    <citation type="submission" date="2016-12" db="EMBL/GenBank/DDBJ databases">
        <title>The genomes of Aspergillus section Nigri reveals drivers in fungal speciation.</title>
        <authorList>
            <consortium name="DOE Joint Genome Institute"/>
            <person name="Vesth T.C."/>
            <person name="Nybo J."/>
            <person name="Theobald S."/>
            <person name="Brandl J."/>
            <person name="Frisvad J.C."/>
            <person name="Nielsen K.F."/>
            <person name="Lyhne E.K."/>
            <person name="Kogle M.E."/>
            <person name="Kuo A."/>
            <person name="Riley R."/>
            <person name="Clum A."/>
            <person name="Nolan M."/>
            <person name="Lipzen A."/>
            <person name="Salamov A."/>
            <person name="Henrissat B."/>
            <person name="Wiebenga A."/>
            <person name="De vries R.P."/>
            <person name="Grigoriev I.V."/>
            <person name="Mortensen U.H."/>
            <person name="Andersen M.R."/>
            <person name="Baker S.E."/>
        </authorList>
    </citation>
    <scope>NUCLEOTIDE SEQUENCE</scope>
    <source>
        <strain evidence="2">CBS 122712</strain>
    </source>
</reference>
<dbReference type="EMBL" id="MSFU01000105">
    <property type="protein sequence ID" value="PWY61483.1"/>
    <property type="molecule type" value="Genomic_DNA"/>
</dbReference>
<dbReference type="GeneID" id="37058451"/>
<protein>
    <submittedName>
        <fullName evidence="2">Uncharacterized protein</fullName>
    </submittedName>
</protein>
<feature type="compositionally biased region" description="Polar residues" evidence="1">
    <location>
        <begin position="148"/>
        <end position="157"/>
    </location>
</feature>
<dbReference type="RefSeq" id="XP_025381684.1">
    <property type="nucleotide sequence ID" value="XM_025536489.1"/>
</dbReference>